<evidence type="ECO:0000313" key="2">
    <source>
        <dbReference type="Proteomes" id="UP000267019"/>
    </source>
</evidence>
<comment type="caution">
    <text evidence="1">The sequence shown here is derived from an EMBL/GenBank/DDBJ whole genome shotgun (WGS) entry which is preliminary data.</text>
</comment>
<accession>A0A660L581</accession>
<sequence>MGPSDDEVPAVLSFSTIKSLIVNEISVKMNVALAHNPSARRVCNRILNIAKDSLFAVPPILEDVLRKVSEAPRFAWDFLL</sequence>
<name>A0A660L581_9BACL</name>
<dbReference type="EMBL" id="RBIJ01000001">
    <property type="protein sequence ID" value="RKQ89087.1"/>
    <property type="molecule type" value="Genomic_DNA"/>
</dbReference>
<organism evidence="1 2">
    <name type="scientific">Brockia lithotrophica</name>
    <dbReference type="NCBI Taxonomy" id="933949"/>
    <lineage>
        <taxon>Bacteria</taxon>
        <taxon>Bacillati</taxon>
        <taxon>Bacillota</taxon>
        <taxon>Bacilli</taxon>
        <taxon>Bacillales</taxon>
        <taxon>Bacillales Family X. Incertae Sedis</taxon>
        <taxon>Brockia</taxon>
    </lineage>
</organism>
<gene>
    <name evidence="1" type="ORF">C7438_0743</name>
</gene>
<keyword evidence="2" id="KW-1185">Reference proteome</keyword>
<proteinExistence type="predicted"/>
<evidence type="ECO:0000313" key="1">
    <source>
        <dbReference type="EMBL" id="RKQ89087.1"/>
    </source>
</evidence>
<dbReference type="AlphaFoldDB" id="A0A660L581"/>
<dbReference type="Proteomes" id="UP000267019">
    <property type="component" value="Unassembled WGS sequence"/>
</dbReference>
<protein>
    <submittedName>
        <fullName evidence="1">Uncharacterized protein</fullName>
    </submittedName>
</protein>
<reference evidence="1 2" key="1">
    <citation type="submission" date="2018-10" db="EMBL/GenBank/DDBJ databases">
        <title>Genomic Encyclopedia of Type Strains, Phase IV (KMG-IV): sequencing the most valuable type-strain genomes for metagenomic binning, comparative biology and taxonomic classification.</title>
        <authorList>
            <person name="Goeker M."/>
        </authorList>
    </citation>
    <scope>NUCLEOTIDE SEQUENCE [LARGE SCALE GENOMIC DNA]</scope>
    <source>
        <strain evidence="1 2">DSM 22653</strain>
    </source>
</reference>